<dbReference type="AlphaFoldDB" id="A0A6P2BYA9"/>
<evidence type="ECO:0000256" key="1">
    <source>
        <dbReference type="SAM" id="MobiDB-lite"/>
    </source>
</evidence>
<gene>
    <name evidence="3" type="ORF">EAS64_22300</name>
</gene>
<dbReference type="Proteomes" id="UP000460272">
    <property type="component" value="Unassembled WGS sequence"/>
</dbReference>
<reference evidence="3 4" key="1">
    <citation type="submission" date="2018-11" db="EMBL/GenBank/DDBJ databases">
        <title>Trebonia kvetii gen.nov., sp.nov., a novel acidophilic actinobacterium, and proposal of the new actinobacterial family Treboniaceae fam. nov.</title>
        <authorList>
            <person name="Rapoport D."/>
            <person name="Sagova-Mareckova M."/>
            <person name="Sedlacek I."/>
            <person name="Provaznik J."/>
            <person name="Kralova S."/>
            <person name="Pavlinic D."/>
            <person name="Benes V."/>
            <person name="Kopecky J."/>
        </authorList>
    </citation>
    <scope>NUCLEOTIDE SEQUENCE [LARGE SCALE GENOMIC DNA]</scope>
    <source>
        <strain evidence="3 4">15Tr583</strain>
    </source>
</reference>
<dbReference type="PANTHER" id="PTHR43861">
    <property type="entry name" value="TRANS-ACONITATE 2-METHYLTRANSFERASE-RELATED"/>
    <property type="match status" value="1"/>
</dbReference>
<sequence length="288" mass="29254">MHGQPGEWLRVTAEVPARAVPGVPIPGRPKPGWQSPDAERRRDGSRSSLVADVLTEVIAARTAQTGQPSLDIVDVGAGTGGFAVSLASAGHRVTVVDPSPDALAAARWRAAEAGVSLTDVQGEAADLTSLVGTASADLVICHSVLEYVDSPAAALAAVAQVLRPGGTVSVLAANTVAAVLQRALAGRYAEARALLPGEGERHEEPAAQGARAARRFTLPELTALIAGAGLRVGDAHGIRIFSGLLPGAGADLTTADALHELEEAAATCPPLRDIAARLHILGIAVPGK</sequence>
<dbReference type="GO" id="GO:0032259">
    <property type="term" value="P:methylation"/>
    <property type="evidence" value="ECO:0007669"/>
    <property type="project" value="UniProtKB-KW"/>
</dbReference>
<accession>A0A6P2BYA9</accession>
<comment type="caution">
    <text evidence="3">The sequence shown here is derived from an EMBL/GenBank/DDBJ whole genome shotgun (WGS) entry which is preliminary data.</text>
</comment>
<evidence type="ECO:0000259" key="2">
    <source>
        <dbReference type="Pfam" id="PF08241"/>
    </source>
</evidence>
<protein>
    <submittedName>
        <fullName evidence="3">Methyltransferase domain-containing protein</fullName>
    </submittedName>
</protein>
<dbReference type="GO" id="GO:0008757">
    <property type="term" value="F:S-adenosylmethionine-dependent methyltransferase activity"/>
    <property type="evidence" value="ECO:0007669"/>
    <property type="project" value="InterPro"/>
</dbReference>
<keyword evidence="3" id="KW-0808">Transferase</keyword>
<evidence type="ECO:0000313" key="3">
    <source>
        <dbReference type="EMBL" id="TVZ03175.1"/>
    </source>
</evidence>
<organism evidence="3 4">
    <name type="scientific">Trebonia kvetii</name>
    <dbReference type="NCBI Taxonomy" id="2480626"/>
    <lineage>
        <taxon>Bacteria</taxon>
        <taxon>Bacillati</taxon>
        <taxon>Actinomycetota</taxon>
        <taxon>Actinomycetes</taxon>
        <taxon>Streptosporangiales</taxon>
        <taxon>Treboniaceae</taxon>
        <taxon>Trebonia</taxon>
    </lineage>
</organism>
<dbReference type="EMBL" id="RPFW01000004">
    <property type="protein sequence ID" value="TVZ03175.1"/>
    <property type="molecule type" value="Genomic_DNA"/>
</dbReference>
<dbReference type="OrthoDB" id="3366024at2"/>
<dbReference type="InterPro" id="IPR029063">
    <property type="entry name" value="SAM-dependent_MTases_sf"/>
</dbReference>
<dbReference type="Gene3D" id="3.40.50.150">
    <property type="entry name" value="Vaccinia Virus protein VP39"/>
    <property type="match status" value="1"/>
</dbReference>
<proteinExistence type="predicted"/>
<dbReference type="SUPFAM" id="SSF53335">
    <property type="entry name" value="S-adenosyl-L-methionine-dependent methyltransferases"/>
    <property type="match status" value="1"/>
</dbReference>
<name>A0A6P2BYA9_9ACTN</name>
<evidence type="ECO:0000313" key="4">
    <source>
        <dbReference type="Proteomes" id="UP000460272"/>
    </source>
</evidence>
<keyword evidence="3" id="KW-0489">Methyltransferase</keyword>
<keyword evidence="4" id="KW-1185">Reference proteome</keyword>
<dbReference type="CDD" id="cd02440">
    <property type="entry name" value="AdoMet_MTases"/>
    <property type="match status" value="1"/>
</dbReference>
<feature type="domain" description="Methyltransferase type 11" evidence="2">
    <location>
        <begin position="73"/>
        <end position="168"/>
    </location>
</feature>
<dbReference type="InterPro" id="IPR013216">
    <property type="entry name" value="Methyltransf_11"/>
</dbReference>
<feature type="region of interest" description="Disordered" evidence="1">
    <location>
        <begin position="19"/>
        <end position="46"/>
    </location>
</feature>
<dbReference type="Pfam" id="PF08241">
    <property type="entry name" value="Methyltransf_11"/>
    <property type="match status" value="1"/>
</dbReference>